<feature type="domain" description="Radical SAM core" evidence="7">
    <location>
        <begin position="11"/>
        <end position="169"/>
    </location>
</feature>
<proteinExistence type="predicted"/>
<keyword evidence="3" id="KW-0949">S-adenosyl-L-methionine</keyword>
<gene>
    <name evidence="9" type="ORF">MM415B01334_0008</name>
</gene>
<dbReference type="Pfam" id="PF13186">
    <property type="entry name" value="SPASM"/>
    <property type="match status" value="1"/>
</dbReference>
<dbReference type="EMBL" id="MT141357">
    <property type="protein sequence ID" value="QJA59160.1"/>
    <property type="molecule type" value="Genomic_DNA"/>
</dbReference>
<feature type="domain" description="4Fe4S-binding SPASM" evidence="8">
    <location>
        <begin position="201"/>
        <end position="265"/>
    </location>
</feature>
<dbReference type="CDD" id="cd21109">
    <property type="entry name" value="SPASM"/>
    <property type="match status" value="1"/>
</dbReference>
<keyword evidence="6" id="KW-0411">Iron-sulfur</keyword>
<evidence type="ECO:0000256" key="5">
    <source>
        <dbReference type="ARBA" id="ARBA00023004"/>
    </source>
</evidence>
<evidence type="ECO:0000256" key="3">
    <source>
        <dbReference type="ARBA" id="ARBA00022691"/>
    </source>
</evidence>
<keyword evidence="4" id="KW-0479">Metal-binding</keyword>
<dbReference type="InterPro" id="IPR007197">
    <property type="entry name" value="rSAM"/>
</dbReference>
<evidence type="ECO:0000313" key="9">
    <source>
        <dbReference type="EMBL" id="QJA59160.1"/>
    </source>
</evidence>
<sequence>MSLPNPVGLSIEITSRCNANCTMCPRTARADWGPGADMPTAQVLEVARQGIEAGVEIIHPHHFGEPTLHPDYPRILHDIRRMGGPQLTIKTFTNGSRLWVPEIRNAIRECATQVVVSVDGYTPKTMRQMRPGIEPSHVVGGVFLLARPGRNCAVWSQMVVVRGENDHEADGYRAFWVDVGVDEPLLWPDLRTAPVFAPNPCSRLWREMTVRVDGTVLPCCRDVDAEFPLGNAFEQQIGDIWRGIPAALFREAHRKGKIPMCRACTWQHTYKGEIDA</sequence>
<dbReference type="InterPro" id="IPR050377">
    <property type="entry name" value="Radical_SAM_PqqE_MftC-like"/>
</dbReference>
<accession>A0A6M3INC0</accession>
<reference evidence="9" key="1">
    <citation type="submission" date="2020-03" db="EMBL/GenBank/DDBJ databases">
        <title>The deep terrestrial virosphere.</title>
        <authorList>
            <person name="Holmfeldt K."/>
            <person name="Nilsson E."/>
            <person name="Simone D."/>
            <person name="Lopez-Fernandez M."/>
            <person name="Wu X."/>
            <person name="de Brujin I."/>
            <person name="Lundin D."/>
            <person name="Andersson A."/>
            <person name="Bertilsson S."/>
            <person name="Dopson M."/>
        </authorList>
    </citation>
    <scope>NUCLEOTIDE SEQUENCE</scope>
    <source>
        <strain evidence="9">MM415B01334</strain>
    </source>
</reference>
<dbReference type="Gene3D" id="3.20.20.70">
    <property type="entry name" value="Aldolase class I"/>
    <property type="match status" value="1"/>
</dbReference>
<evidence type="ECO:0000259" key="8">
    <source>
        <dbReference type="Pfam" id="PF13186"/>
    </source>
</evidence>
<dbReference type="InterPro" id="IPR034391">
    <property type="entry name" value="AdoMet-like_SPASM_containing"/>
</dbReference>
<keyword evidence="5" id="KW-0408">Iron</keyword>
<dbReference type="GO" id="GO:0003824">
    <property type="term" value="F:catalytic activity"/>
    <property type="evidence" value="ECO:0007669"/>
    <property type="project" value="InterPro"/>
</dbReference>
<dbReference type="SFLD" id="SFLDG01067">
    <property type="entry name" value="SPASM/twitch_domain_containing"/>
    <property type="match status" value="1"/>
</dbReference>
<evidence type="ECO:0000256" key="1">
    <source>
        <dbReference type="ARBA" id="ARBA00001966"/>
    </source>
</evidence>
<comment type="cofactor">
    <cofactor evidence="1">
        <name>[4Fe-4S] cluster</name>
        <dbReference type="ChEBI" id="CHEBI:49883"/>
    </cofactor>
</comment>
<keyword evidence="2" id="KW-0004">4Fe-4S</keyword>
<dbReference type="PANTHER" id="PTHR11228:SF34">
    <property type="entry name" value="TUNGSTEN-CONTAINING ALDEHYDE FERREDOXIN OXIDOREDUCTASE COFACTOR MODIFYING PROTEIN"/>
    <property type="match status" value="1"/>
</dbReference>
<dbReference type="PANTHER" id="PTHR11228">
    <property type="entry name" value="RADICAL SAM DOMAIN PROTEIN"/>
    <property type="match status" value="1"/>
</dbReference>
<dbReference type="AlphaFoldDB" id="A0A6M3INC0"/>
<evidence type="ECO:0000259" key="7">
    <source>
        <dbReference type="Pfam" id="PF04055"/>
    </source>
</evidence>
<dbReference type="SFLD" id="SFLDG01387">
    <property type="entry name" value="BtrN-like_SPASM_domain_contain"/>
    <property type="match status" value="1"/>
</dbReference>
<organism evidence="9">
    <name type="scientific">viral metagenome</name>
    <dbReference type="NCBI Taxonomy" id="1070528"/>
    <lineage>
        <taxon>unclassified sequences</taxon>
        <taxon>metagenomes</taxon>
        <taxon>organismal metagenomes</taxon>
    </lineage>
</organism>
<dbReference type="InterPro" id="IPR013785">
    <property type="entry name" value="Aldolase_TIM"/>
</dbReference>
<evidence type="ECO:0000256" key="4">
    <source>
        <dbReference type="ARBA" id="ARBA00022723"/>
    </source>
</evidence>
<name>A0A6M3INC0_9ZZZZ</name>
<dbReference type="Pfam" id="PF04055">
    <property type="entry name" value="Radical_SAM"/>
    <property type="match status" value="1"/>
</dbReference>
<dbReference type="GO" id="GO:0046872">
    <property type="term" value="F:metal ion binding"/>
    <property type="evidence" value="ECO:0007669"/>
    <property type="project" value="UniProtKB-KW"/>
</dbReference>
<dbReference type="SFLD" id="SFLDS00029">
    <property type="entry name" value="Radical_SAM"/>
    <property type="match status" value="1"/>
</dbReference>
<dbReference type="SUPFAM" id="SSF102114">
    <property type="entry name" value="Radical SAM enzymes"/>
    <property type="match status" value="1"/>
</dbReference>
<evidence type="ECO:0000256" key="2">
    <source>
        <dbReference type="ARBA" id="ARBA00022485"/>
    </source>
</evidence>
<dbReference type="InterPro" id="IPR023885">
    <property type="entry name" value="4Fe4S-binding_SPASM_dom"/>
</dbReference>
<evidence type="ECO:0000256" key="6">
    <source>
        <dbReference type="ARBA" id="ARBA00023014"/>
    </source>
</evidence>
<dbReference type="GO" id="GO:0051536">
    <property type="term" value="F:iron-sulfur cluster binding"/>
    <property type="evidence" value="ECO:0007669"/>
    <property type="project" value="UniProtKB-KW"/>
</dbReference>
<dbReference type="InterPro" id="IPR058240">
    <property type="entry name" value="rSAM_sf"/>
</dbReference>
<protein>
    <submittedName>
        <fullName evidence="9">Putative radical SAM superfamily protein</fullName>
    </submittedName>
</protein>
<dbReference type="CDD" id="cd01335">
    <property type="entry name" value="Radical_SAM"/>
    <property type="match status" value="1"/>
</dbReference>